<dbReference type="STRING" id="62062.ENSHHUP00000049267"/>
<dbReference type="Pfam" id="PF14750">
    <property type="entry name" value="INTS2"/>
    <property type="match status" value="1"/>
</dbReference>
<dbReference type="GO" id="GO:0032039">
    <property type="term" value="C:integrator complex"/>
    <property type="evidence" value="ECO:0007669"/>
    <property type="project" value="InterPro"/>
</dbReference>
<dbReference type="InterPro" id="IPR026236">
    <property type="entry name" value="Int2_metazoa"/>
</dbReference>
<dbReference type="AlphaFoldDB" id="A0A4W5NE89"/>
<keyword evidence="6" id="KW-1185">Reference proteome</keyword>
<evidence type="ECO:0000256" key="4">
    <source>
        <dbReference type="SAM" id="MobiDB-lite"/>
    </source>
</evidence>
<reference evidence="5" key="2">
    <citation type="submission" date="2025-08" db="UniProtKB">
        <authorList>
            <consortium name="Ensembl"/>
        </authorList>
    </citation>
    <scope>IDENTIFICATION</scope>
</reference>
<feature type="region of interest" description="Disordered" evidence="4">
    <location>
        <begin position="144"/>
        <end position="183"/>
    </location>
</feature>
<dbReference type="PANTHER" id="PTHR28608:SF1">
    <property type="entry name" value="INTEGRATOR COMPLEX SUBUNIT 2"/>
    <property type="match status" value="1"/>
</dbReference>
<keyword evidence="3" id="KW-0539">Nucleus</keyword>
<reference evidence="5" key="3">
    <citation type="submission" date="2025-09" db="UniProtKB">
        <authorList>
            <consortium name="Ensembl"/>
        </authorList>
    </citation>
    <scope>IDENTIFICATION</scope>
</reference>
<proteinExistence type="inferred from homology"/>
<feature type="compositionally biased region" description="Pro residues" evidence="4">
    <location>
        <begin position="158"/>
        <end position="174"/>
    </location>
</feature>
<evidence type="ECO:0000313" key="6">
    <source>
        <dbReference type="Proteomes" id="UP000314982"/>
    </source>
</evidence>
<comment type="similarity">
    <text evidence="2">Belongs to the Integrator subunit 2 family.</text>
</comment>
<evidence type="ECO:0000313" key="5">
    <source>
        <dbReference type="Ensembl" id="ENSHHUP00000049267.1"/>
    </source>
</evidence>
<dbReference type="PRINTS" id="PR02105">
    <property type="entry name" value="INTSUBUNIT2"/>
</dbReference>
<protein>
    <submittedName>
        <fullName evidence="5">Uncharacterized protein</fullName>
    </submittedName>
</protein>
<dbReference type="InterPro" id="IPR029321">
    <property type="entry name" value="INTS2"/>
</dbReference>
<dbReference type="GO" id="GO:0034472">
    <property type="term" value="P:snRNA 3'-end processing"/>
    <property type="evidence" value="ECO:0007669"/>
    <property type="project" value="TreeGrafter"/>
</dbReference>
<evidence type="ECO:0000256" key="3">
    <source>
        <dbReference type="ARBA" id="ARBA00023242"/>
    </source>
</evidence>
<accession>A0A4W5NE89</accession>
<reference evidence="6" key="1">
    <citation type="submission" date="2018-06" db="EMBL/GenBank/DDBJ databases">
        <title>Genome assembly of Danube salmon.</title>
        <authorList>
            <person name="Macqueen D.J."/>
            <person name="Gundappa M.K."/>
        </authorList>
    </citation>
    <scope>NUCLEOTIDE SEQUENCE [LARGE SCALE GENOMIC DNA]</scope>
</reference>
<dbReference type="Ensembl" id="ENSHHUT00000051048.1">
    <property type="protein sequence ID" value="ENSHHUP00000049267.1"/>
    <property type="gene ID" value="ENSHHUG00000029853.1"/>
</dbReference>
<evidence type="ECO:0000256" key="1">
    <source>
        <dbReference type="ARBA" id="ARBA00004123"/>
    </source>
</evidence>
<organism evidence="5 6">
    <name type="scientific">Hucho hucho</name>
    <name type="common">huchen</name>
    <dbReference type="NCBI Taxonomy" id="62062"/>
    <lineage>
        <taxon>Eukaryota</taxon>
        <taxon>Metazoa</taxon>
        <taxon>Chordata</taxon>
        <taxon>Craniata</taxon>
        <taxon>Vertebrata</taxon>
        <taxon>Euteleostomi</taxon>
        <taxon>Actinopterygii</taxon>
        <taxon>Neopterygii</taxon>
        <taxon>Teleostei</taxon>
        <taxon>Protacanthopterygii</taxon>
        <taxon>Salmoniformes</taxon>
        <taxon>Salmonidae</taxon>
        <taxon>Salmoninae</taxon>
        <taxon>Hucho</taxon>
    </lineage>
</organism>
<dbReference type="Proteomes" id="UP000314982">
    <property type="component" value="Unassembled WGS sequence"/>
</dbReference>
<comment type="subcellular location">
    <subcellularLocation>
        <location evidence="1">Nucleus</location>
    </subcellularLocation>
</comment>
<dbReference type="PANTHER" id="PTHR28608">
    <property type="entry name" value="INTEGRATOR COMPLEX SUBUNIT 2"/>
    <property type="match status" value="1"/>
</dbReference>
<sequence length="371" mass="41162">MRSALWCPTSVVCCWAPMGKYALGSACSYATDNCAAGVAASFGEMLLLVAMYFHSNQLSAIIELVCSTLGMKIAIKPSSLSKMKTIFTQEIFIEQVVTAHAVRVAVTNNLCANITGFSRAFTKHKVSIKDWNYRQLCEASSPHPAAAPHQCLHQIHPHPGPPRPTPRPPTPRPPITKQEVSFSPSLSLWQGEGGRGVRSRYSITTQLLILYYILSYEEALLANTKQLAFQKVLSSGPRLMRMLDHLTLLSAGDLIPCVEALTGSMGLLLGPGVPRRIPQTLNKLWMVLNTVMPRRLCVMTVNALQPSVKMLRQQRYTQNDLMVDPLIVLRSDQRVYRCPPLMDIVLHVLNSYLLASKAYLNSHLKEITDPL</sequence>
<evidence type="ECO:0000256" key="2">
    <source>
        <dbReference type="ARBA" id="ARBA00006705"/>
    </source>
</evidence>
<name>A0A4W5NE89_9TELE</name>